<name>A0A6M0IJU9_9BACT</name>
<evidence type="ECO:0000313" key="5">
    <source>
        <dbReference type="EMBL" id="NEU68586.1"/>
    </source>
</evidence>
<evidence type="ECO:0000256" key="3">
    <source>
        <dbReference type="SAM" id="Phobius"/>
    </source>
</evidence>
<feature type="region of interest" description="Disordered" evidence="2">
    <location>
        <begin position="656"/>
        <end position="705"/>
    </location>
</feature>
<evidence type="ECO:0000256" key="2">
    <source>
        <dbReference type="SAM" id="MobiDB-lite"/>
    </source>
</evidence>
<dbReference type="Proteomes" id="UP000477386">
    <property type="component" value="Unassembled WGS sequence"/>
</dbReference>
<keyword evidence="5" id="KW-0482">Metalloprotease</keyword>
<dbReference type="PANTHER" id="PTHR34978">
    <property type="entry name" value="POSSIBLE SENSOR-TRANSDUCER PROTEIN BLAR"/>
    <property type="match status" value="1"/>
</dbReference>
<feature type="transmembrane region" description="Helical" evidence="3">
    <location>
        <begin position="40"/>
        <end position="60"/>
    </location>
</feature>
<feature type="region of interest" description="Disordered" evidence="2">
    <location>
        <begin position="336"/>
        <end position="358"/>
    </location>
</feature>
<keyword evidence="1" id="KW-0175">Coiled coil</keyword>
<dbReference type="Pfam" id="PF05569">
    <property type="entry name" value="Peptidase_M56"/>
    <property type="match status" value="1"/>
</dbReference>
<sequence length="705" mass="77634">MYSLGWTLFHALWQGFALVLSTALALHLLRNQSSVVRYRVGALALFVQLLISAGTFGWYYEPVSSILNAPAPTLPMRSFAIHWQTVSRTVPWHKQVQLFLDEHLSQFVLIYLLGVLLFGLRLTGGWLYLQHLSRTATKPVSDQWAELTNQLRSTLAIRSIIHVRESARIAVPMVVGVLKPVLLLPLGLATNLSMREIEAVLAHELAHVKRHDYAVNLLQSVMEVLYFFHPAIWWLSARVREEREHCCDDLSVQACGGNGRILAQALARIEELRLAQSNLTPSLAMALTSKRQLLLQRVRRMLGVPTRPVVSNGSLAGLTLATLLLVSASVYAVQQQPKPAKPKPRASRQHSVGNGTKFGLSDNNKVEYIIWKGQKLPASRVKRLQSQLDQVMTGKLSLDDVPQADRDILLTIIETTHSLGDGMNALNEGLGQIDYSTIVASAMDNIPLSPDGTVEGLANVNYDSIIHDAFTSLHDAQAVADTIIQGYATQTPDFDGLAMLRRQDSIADQQELNKGKVALLRAQAQSQQFTVESVERVIERIERQKSVLEQKRFLLTTNQQNTIMKSGFARTDSAQATLTKQIEAGEAGIRKIEAEIEKLNQQLISTQSELEKAEKPLRETELQIRKLGYTNYLSAWSHTGMGASAPLMRGRAQSIGPIGPVGPARLQRAGVPNLPAVPPASSKAVPARPAVPPTSPKAAPAPKQD</sequence>
<feature type="coiled-coil region" evidence="1">
    <location>
        <begin position="582"/>
        <end position="616"/>
    </location>
</feature>
<evidence type="ECO:0000256" key="1">
    <source>
        <dbReference type="SAM" id="Coils"/>
    </source>
</evidence>
<reference evidence="5 6" key="1">
    <citation type="submission" date="2020-02" db="EMBL/GenBank/DDBJ databases">
        <title>Draft genome sequence of two Spirosoma agri KCTC 52727 and Spirosoma terrae KCTC 52035.</title>
        <authorList>
            <person name="Rojas J."/>
            <person name="Ambika Manirajan B."/>
            <person name="Ratering S."/>
            <person name="Suarez C."/>
            <person name="Schnell S."/>
        </authorList>
    </citation>
    <scope>NUCLEOTIDE SEQUENCE [LARGE SCALE GENOMIC DNA]</scope>
    <source>
        <strain evidence="5 6">KCTC 52727</strain>
    </source>
</reference>
<dbReference type="InterPro" id="IPR052173">
    <property type="entry name" value="Beta-lactam_resp_regulator"/>
</dbReference>
<keyword evidence="3" id="KW-0812">Transmembrane</keyword>
<protein>
    <submittedName>
        <fullName evidence="5">M48 family metalloprotease</fullName>
    </submittedName>
</protein>
<feature type="transmembrane region" description="Helical" evidence="3">
    <location>
        <begin position="309"/>
        <end position="333"/>
    </location>
</feature>
<keyword evidence="3" id="KW-1133">Transmembrane helix</keyword>
<gene>
    <name evidence="5" type="ORF">GK091_16975</name>
</gene>
<feature type="domain" description="Peptidase M56" evidence="4">
    <location>
        <begin position="72"/>
        <end position="251"/>
    </location>
</feature>
<keyword evidence="5" id="KW-0645">Protease</keyword>
<dbReference type="GO" id="GO:0008237">
    <property type="term" value="F:metallopeptidase activity"/>
    <property type="evidence" value="ECO:0007669"/>
    <property type="project" value="UniProtKB-KW"/>
</dbReference>
<dbReference type="Gene3D" id="3.30.2010.10">
    <property type="entry name" value="Metalloproteases ('zincins'), catalytic domain"/>
    <property type="match status" value="1"/>
</dbReference>
<keyword evidence="5" id="KW-0378">Hydrolase</keyword>
<comment type="caution">
    <text evidence="5">The sequence shown here is derived from an EMBL/GenBank/DDBJ whole genome shotgun (WGS) entry which is preliminary data.</text>
</comment>
<feature type="compositionally biased region" description="Low complexity" evidence="2">
    <location>
        <begin position="679"/>
        <end position="688"/>
    </location>
</feature>
<dbReference type="GO" id="GO:0006508">
    <property type="term" value="P:proteolysis"/>
    <property type="evidence" value="ECO:0007669"/>
    <property type="project" value="UniProtKB-KW"/>
</dbReference>
<feature type="compositionally biased region" description="Low complexity" evidence="2">
    <location>
        <begin position="696"/>
        <end position="705"/>
    </location>
</feature>
<dbReference type="AlphaFoldDB" id="A0A6M0IJU9"/>
<feature type="transmembrane region" description="Helical" evidence="3">
    <location>
        <begin position="108"/>
        <end position="129"/>
    </location>
</feature>
<dbReference type="InterPro" id="IPR008756">
    <property type="entry name" value="Peptidase_M56"/>
</dbReference>
<keyword evidence="6" id="KW-1185">Reference proteome</keyword>
<organism evidence="5 6">
    <name type="scientific">Spirosoma agri</name>
    <dbReference type="NCBI Taxonomy" id="1987381"/>
    <lineage>
        <taxon>Bacteria</taxon>
        <taxon>Pseudomonadati</taxon>
        <taxon>Bacteroidota</taxon>
        <taxon>Cytophagia</taxon>
        <taxon>Cytophagales</taxon>
        <taxon>Cytophagaceae</taxon>
        <taxon>Spirosoma</taxon>
    </lineage>
</organism>
<feature type="transmembrane region" description="Helical" evidence="3">
    <location>
        <begin position="6"/>
        <end position="28"/>
    </location>
</feature>
<evidence type="ECO:0000313" key="6">
    <source>
        <dbReference type="Proteomes" id="UP000477386"/>
    </source>
</evidence>
<dbReference type="PANTHER" id="PTHR34978:SF3">
    <property type="entry name" value="SLR0241 PROTEIN"/>
    <property type="match status" value="1"/>
</dbReference>
<keyword evidence="3" id="KW-0472">Membrane</keyword>
<dbReference type="CDD" id="cd07341">
    <property type="entry name" value="M56_BlaR1_MecR1_like"/>
    <property type="match status" value="1"/>
</dbReference>
<evidence type="ECO:0000259" key="4">
    <source>
        <dbReference type="Pfam" id="PF05569"/>
    </source>
</evidence>
<accession>A0A6M0IJU9</accession>
<dbReference type="EMBL" id="JAAGNZ010000002">
    <property type="protein sequence ID" value="NEU68586.1"/>
    <property type="molecule type" value="Genomic_DNA"/>
</dbReference>
<proteinExistence type="predicted"/>